<dbReference type="PROSITE" id="PS52035">
    <property type="entry name" value="PEPTIDASE_M14"/>
    <property type="match status" value="1"/>
</dbReference>
<evidence type="ECO:0000256" key="1">
    <source>
        <dbReference type="ARBA" id="ARBA00001947"/>
    </source>
</evidence>
<dbReference type="InterPro" id="IPR000834">
    <property type="entry name" value="Peptidase_M14"/>
</dbReference>
<dbReference type="SMART" id="SM00631">
    <property type="entry name" value="Zn_pept"/>
    <property type="match status" value="1"/>
</dbReference>
<protein>
    <recommendedName>
        <fullName evidence="9">Peptidase M14 domain-containing protein</fullName>
    </recommendedName>
</protein>
<dbReference type="InterPro" id="IPR050753">
    <property type="entry name" value="Peptidase_M14_domain"/>
</dbReference>
<dbReference type="EMBL" id="OB663031">
    <property type="protein sequence ID" value="CAD7230876.1"/>
    <property type="molecule type" value="Genomic_DNA"/>
</dbReference>
<evidence type="ECO:0000256" key="6">
    <source>
        <dbReference type="ARBA" id="ARBA00022833"/>
    </source>
</evidence>
<dbReference type="Pfam" id="PF00246">
    <property type="entry name" value="Peptidase_M14"/>
    <property type="match status" value="1"/>
</dbReference>
<dbReference type="SUPFAM" id="SSF49464">
    <property type="entry name" value="Carboxypeptidase regulatory domain-like"/>
    <property type="match status" value="1"/>
</dbReference>
<keyword evidence="4" id="KW-0479">Metal-binding</keyword>
<keyword evidence="6" id="KW-0862">Zinc</keyword>
<dbReference type="CDD" id="cd11308">
    <property type="entry name" value="Peptidase_M14NE-CP-C_like"/>
    <property type="match status" value="1"/>
</dbReference>
<dbReference type="InterPro" id="IPR008969">
    <property type="entry name" value="CarboxyPept-like_regulatory"/>
</dbReference>
<dbReference type="GO" id="GO:0005615">
    <property type="term" value="C:extracellular space"/>
    <property type="evidence" value="ECO:0007669"/>
    <property type="project" value="TreeGrafter"/>
</dbReference>
<proteinExistence type="inferred from homology"/>
<evidence type="ECO:0000256" key="7">
    <source>
        <dbReference type="ARBA" id="ARBA00023180"/>
    </source>
</evidence>
<dbReference type="GO" id="GO:0008270">
    <property type="term" value="F:zinc ion binding"/>
    <property type="evidence" value="ECO:0007669"/>
    <property type="project" value="InterPro"/>
</dbReference>
<feature type="active site" description="Proton donor/acceptor" evidence="8">
    <location>
        <position position="291"/>
    </location>
</feature>
<keyword evidence="5" id="KW-0378">Hydrolase</keyword>
<gene>
    <name evidence="10" type="ORF">CTOB1V02_LOCUS8732</name>
</gene>
<dbReference type="InterPro" id="IPR057247">
    <property type="entry name" value="CARBOXYPEPT_ZN_2"/>
</dbReference>
<sequence length="685" mass="77827">MDSSIFTRVRVPSLAKMGEFRVWLRRASPESGSTTLDPAVHHSGKKDESVRYLEFHFDLVASYRSGEPEVRHLMDTTRIHIMPSMNPDGFETSREGECMGGRGRSNANGYDLNRNFPDYFKSNDVEEQPETSAVKEWISAIPFVLSANLHGGALVASYPFDNLPTRRRKMGERRKWEVMMEASPVKELRANTPAKLRCPPLRLSQRREPSSDIKVGGTKQGSQTPDHDVFRHLAMVYSRNHGRMSNFEGCLGFGKEKFEDGITNGAKWYPLKGGMQDYNYIWHGTMEITLELSCCKFPAADELFKFYNENREALVRYLLEVHRGVKGFVVDPNGNPIQGAVMKIDGRDVGFKTTRYGEYWRILRPGRYTIQISHNKFEPIEHTFVVGQDEPTVVNITMDPTTAHALMLASFPPSPQLREVLQKGGATTDFVPVAFSFTNACIPRSTPPPSLFLFLSLAVALAPPTSYFIQSQHAFLAKLLLCDEDKLLMQLALYRKEEERFVSCLERPRRKYTLVTSRTVGLYSRDQPSYDSDNPRFFPMVYSKYVTQSPHYKFVSLPGTNNGFVSHNVVPPVVPRPPPASPSFNGGLRRRVSVPELFPPPPRSAPNFAERIREGLASFFDFDERRREFSPDQWTTEAMSFNYNRPSSAPFTARVRTVTSRSRMWTPMSGYPQSALYVDVQAAPR</sequence>
<comment type="cofactor">
    <cofactor evidence="1">
        <name>Zn(2+)</name>
        <dbReference type="ChEBI" id="CHEBI:29105"/>
    </cofactor>
</comment>
<keyword evidence="3" id="KW-0121">Carboxypeptidase</keyword>
<dbReference type="AlphaFoldDB" id="A0A7R8WKW7"/>
<keyword evidence="7" id="KW-0325">Glycoprotein</keyword>
<organism evidence="10">
    <name type="scientific">Cyprideis torosa</name>
    <dbReference type="NCBI Taxonomy" id="163714"/>
    <lineage>
        <taxon>Eukaryota</taxon>
        <taxon>Metazoa</taxon>
        <taxon>Ecdysozoa</taxon>
        <taxon>Arthropoda</taxon>
        <taxon>Crustacea</taxon>
        <taxon>Oligostraca</taxon>
        <taxon>Ostracoda</taxon>
        <taxon>Podocopa</taxon>
        <taxon>Podocopida</taxon>
        <taxon>Cytherocopina</taxon>
        <taxon>Cytheroidea</taxon>
        <taxon>Cytherideidae</taxon>
        <taxon>Cyprideis</taxon>
    </lineage>
</organism>
<evidence type="ECO:0000256" key="3">
    <source>
        <dbReference type="ARBA" id="ARBA00022645"/>
    </source>
</evidence>
<dbReference type="GO" id="GO:0006518">
    <property type="term" value="P:peptide metabolic process"/>
    <property type="evidence" value="ECO:0007669"/>
    <property type="project" value="TreeGrafter"/>
</dbReference>
<dbReference type="PANTHER" id="PTHR11532">
    <property type="entry name" value="PROTEASE M14 CARBOXYPEPTIDASE"/>
    <property type="match status" value="1"/>
</dbReference>
<dbReference type="SUPFAM" id="SSF53187">
    <property type="entry name" value="Zn-dependent exopeptidases"/>
    <property type="match status" value="1"/>
</dbReference>
<accession>A0A7R8WKW7</accession>
<feature type="domain" description="Peptidase M14" evidence="9">
    <location>
        <begin position="1"/>
        <end position="321"/>
    </location>
</feature>
<evidence type="ECO:0000313" key="10">
    <source>
        <dbReference type="EMBL" id="CAD7230876.1"/>
    </source>
</evidence>
<evidence type="ECO:0000259" key="9">
    <source>
        <dbReference type="PROSITE" id="PS52035"/>
    </source>
</evidence>
<dbReference type="OrthoDB" id="10249045at2759"/>
<keyword evidence="3" id="KW-0645">Protease</keyword>
<dbReference type="GO" id="GO:0004181">
    <property type="term" value="F:metallocarboxypeptidase activity"/>
    <property type="evidence" value="ECO:0007669"/>
    <property type="project" value="InterPro"/>
</dbReference>
<comment type="similarity">
    <text evidence="2 8">Belongs to the peptidase M14 family.</text>
</comment>
<evidence type="ECO:0000256" key="5">
    <source>
        <dbReference type="ARBA" id="ARBA00022801"/>
    </source>
</evidence>
<dbReference type="GO" id="GO:0016485">
    <property type="term" value="P:protein processing"/>
    <property type="evidence" value="ECO:0007669"/>
    <property type="project" value="TreeGrafter"/>
</dbReference>
<dbReference type="Pfam" id="PF13620">
    <property type="entry name" value="CarboxypepD_reg"/>
    <property type="match status" value="1"/>
</dbReference>
<name>A0A7R8WKW7_9CRUS</name>
<evidence type="ECO:0000256" key="2">
    <source>
        <dbReference type="ARBA" id="ARBA00005988"/>
    </source>
</evidence>
<dbReference type="PROSITE" id="PS00133">
    <property type="entry name" value="CARBOXYPEPT_ZN_2"/>
    <property type="match status" value="1"/>
</dbReference>
<dbReference type="Gene3D" id="3.40.630.10">
    <property type="entry name" value="Zn peptidases"/>
    <property type="match status" value="1"/>
</dbReference>
<dbReference type="PANTHER" id="PTHR11532:SF84">
    <property type="entry name" value="CARBOXYPEPTIDASE M"/>
    <property type="match status" value="1"/>
</dbReference>
<evidence type="ECO:0000256" key="8">
    <source>
        <dbReference type="PROSITE-ProRule" id="PRU01379"/>
    </source>
</evidence>
<reference evidence="10" key="1">
    <citation type="submission" date="2020-11" db="EMBL/GenBank/DDBJ databases">
        <authorList>
            <person name="Tran Van P."/>
        </authorList>
    </citation>
    <scope>NUCLEOTIDE SEQUENCE</scope>
</reference>
<dbReference type="Gene3D" id="2.60.40.1120">
    <property type="entry name" value="Carboxypeptidase-like, regulatory domain"/>
    <property type="match status" value="1"/>
</dbReference>
<evidence type="ECO:0000256" key="4">
    <source>
        <dbReference type="ARBA" id="ARBA00022723"/>
    </source>
</evidence>